<dbReference type="RefSeq" id="WP_015880650.1">
    <property type="nucleotide sequence ID" value="NC_012673.1"/>
</dbReference>
<evidence type="ECO:0000256" key="8">
    <source>
        <dbReference type="ARBA" id="ARBA00023159"/>
    </source>
</evidence>
<evidence type="ECO:0000256" key="13">
    <source>
        <dbReference type="PROSITE-ProRule" id="PRU01091"/>
    </source>
</evidence>
<evidence type="ECO:0000256" key="5">
    <source>
        <dbReference type="ARBA" id="ARBA00023015"/>
    </source>
</evidence>
<dbReference type="SUPFAM" id="SSF52172">
    <property type="entry name" value="CheY-like"/>
    <property type="match status" value="1"/>
</dbReference>
<dbReference type="GO" id="GO:0000156">
    <property type="term" value="F:phosphorelay response regulator activity"/>
    <property type="evidence" value="ECO:0007669"/>
    <property type="project" value="TreeGrafter"/>
</dbReference>
<feature type="DNA-binding region" description="OmpR/PhoB-type" evidence="13">
    <location>
        <begin position="125"/>
        <end position="222"/>
    </location>
</feature>
<comment type="subcellular location">
    <subcellularLocation>
        <location evidence="1">Cytoplasm</location>
    </subcellularLocation>
</comment>
<dbReference type="GO" id="GO:0032993">
    <property type="term" value="C:protein-DNA complex"/>
    <property type="evidence" value="ECO:0007669"/>
    <property type="project" value="TreeGrafter"/>
</dbReference>
<name>C4L1Q9_EXISA</name>
<dbReference type="Pfam" id="PF00486">
    <property type="entry name" value="Trans_reg_C"/>
    <property type="match status" value="1"/>
</dbReference>
<keyword evidence="6" id="KW-0843">Virulence</keyword>
<dbReference type="Gene3D" id="1.10.10.10">
    <property type="entry name" value="Winged helix-like DNA-binding domain superfamily/Winged helix DNA-binding domain"/>
    <property type="match status" value="1"/>
</dbReference>
<keyword evidence="9" id="KW-0804">Transcription</keyword>
<dbReference type="Gene3D" id="6.10.250.690">
    <property type="match status" value="1"/>
</dbReference>
<evidence type="ECO:0000256" key="3">
    <source>
        <dbReference type="ARBA" id="ARBA00022553"/>
    </source>
</evidence>
<feature type="domain" description="Response regulatory" evidence="14">
    <location>
        <begin position="3"/>
        <end position="117"/>
    </location>
</feature>
<reference evidence="16 17" key="1">
    <citation type="journal article" date="2011" name="J. Bacteriol.">
        <title>Complete genome sequence of the Thermophilic Bacterium Exiguobacterium sp. AT1b.</title>
        <authorList>
            <person name="Vishnivetskaya T.A."/>
            <person name="Lucas S."/>
            <person name="Copeland A."/>
            <person name="Lapidus A."/>
            <person name="Glavina Del Rio T."/>
            <person name="Dalin E."/>
            <person name="Tice H."/>
            <person name="Bruce D.C."/>
            <person name="Goodwin L.A."/>
            <person name="Pitluck S."/>
            <person name="Saunders E."/>
            <person name="Brettin T."/>
            <person name="Detter C."/>
            <person name="Han C."/>
            <person name="Larimer F."/>
            <person name="Land M.L."/>
            <person name="Hauser L.J."/>
            <person name="Kyrpides N.C."/>
            <person name="Ovchinnikova G."/>
            <person name="Kathariou S."/>
            <person name="Ramaley R.F."/>
            <person name="Rodrigues D.F."/>
            <person name="Hendrix C."/>
            <person name="Richardson P."/>
            <person name="Tiedje J.M."/>
        </authorList>
    </citation>
    <scope>NUCLEOTIDE SEQUENCE [LARGE SCALE GENOMIC DNA]</scope>
    <source>
        <strain evidence="17">ATCC BAA-1283 / AT1b</strain>
    </source>
</reference>
<dbReference type="HOGENOM" id="CLU_000445_30_3_9"/>
<dbReference type="PROSITE" id="PS51755">
    <property type="entry name" value="OMPR_PHOB"/>
    <property type="match status" value="1"/>
</dbReference>
<dbReference type="InterPro" id="IPR039420">
    <property type="entry name" value="WalR-like"/>
</dbReference>
<keyword evidence="7 13" id="KW-0238">DNA-binding</keyword>
<dbReference type="InterPro" id="IPR001867">
    <property type="entry name" value="OmpR/PhoB-type_DNA-bd"/>
</dbReference>
<dbReference type="OrthoDB" id="9790442at2"/>
<keyword evidence="17" id="KW-1185">Reference proteome</keyword>
<accession>C4L1Q9</accession>
<evidence type="ECO:0000256" key="9">
    <source>
        <dbReference type="ARBA" id="ARBA00023163"/>
    </source>
</evidence>
<comment type="function">
    <text evidence="10">Member of the two-component regulatory system HssS/HssR involved in intracellular heme homeostasis and tempering of staphylococcal virulence. Phosphorylated HssR binds to a direct repeat sequence within hrtAB promoter and activates the expression of hrtAB, an efflux pump, in response to extracellular heme, hemin, hemoglobin or blood.</text>
</comment>
<dbReference type="Proteomes" id="UP000000716">
    <property type="component" value="Chromosome"/>
</dbReference>
<evidence type="ECO:0000256" key="6">
    <source>
        <dbReference type="ARBA" id="ARBA00023026"/>
    </source>
</evidence>
<gene>
    <name evidence="16" type="ordered locus">EAT1b_2168</name>
</gene>
<keyword evidence="4" id="KW-0902">Two-component regulatory system</keyword>
<evidence type="ECO:0000259" key="14">
    <source>
        <dbReference type="PROSITE" id="PS50110"/>
    </source>
</evidence>
<dbReference type="InterPro" id="IPR011006">
    <property type="entry name" value="CheY-like_superfamily"/>
</dbReference>
<dbReference type="GO" id="GO:0005829">
    <property type="term" value="C:cytosol"/>
    <property type="evidence" value="ECO:0007669"/>
    <property type="project" value="TreeGrafter"/>
</dbReference>
<dbReference type="STRING" id="360911.EAT1b_2168"/>
<dbReference type="GO" id="GO:0000976">
    <property type="term" value="F:transcription cis-regulatory region binding"/>
    <property type="evidence" value="ECO:0007669"/>
    <property type="project" value="TreeGrafter"/>
</dbReference>
<dbReference type="GO" id="GO:0006355">
    <property type="term" value="P:regulation of DNA-templated transcription"/>
    <property type="evidence" value="ECO:0007669"/>
    <property type="project" value="InterPro"/>
</dbReference>
<dbReference type="InterPro" id="IPR001789">
    <property type="entry name" value="Sig_transdc_resp-reg_receiver"/>
</dbReference>
<dbReference type="CDD" id="cd00383">
    <property type="entry name" value="trans_reg_C"/>
    <property type="match status" value="1"/>
</dbReference>
<dbReference type="FunFam" id="1.10.10.10:FF:000018">
    <property type="entry name" value="DNA-binding response regulator ResD"/>
    <property type="match status" value="1"/>
</dbReference>
<proteinExistence type="predicted"/>
<evidence type="ECO:0000256" key="7">
    <source>
        <dbReference type="ARBA" id="ARBA00023125"/>
    </source>
</evidence>
<dbReference type="Pfam" id="PF00072">
    <property type="entry name" value="Response_reg"/>
    <property type="match status" value="1"/>
</dbReference>
<keyword evidence="2" id="KW-0963">Cytoplasm</keyword>
<dbReference type="CDD" id="cd17574">
    <property type="entry name" value="REC_OmpR"/>
    <property type="match status" value="1"/>
</dbReference>
<dbReference type="PROSITE" id="PS50110">
    <property type="entry name" value="RESPONSE_REGULATORY"/>
    <property type="match status" value="1"/>
</dbReference>
<dbReference type="Gene3D" id="3.40.50.2300">
    <property type="match status" value="1"/>
</dbReference>
<dbReference type="PANTHER" id="PTHR48111:SF49">
    <property type="entry name" value="HEME RESPONSE REGULATOR HSSR"/>
    <property type="match status" value="1"/>
</dbReference>
<evidence type="ECO:0000256" key="12">
    <source>
        <dbReference type="PROSITE-ProRule" id="PRU00169"/>
    </source>
</evidence>
<dbReference type="eggNOG" id="COG0745">
    <property type="taxonomic scope" value="Bacteria"/>
</dbReference>
<dbReference type="PANTHER" id="PTHR48111">
    <property type="entry name" value="REGULATOR OF RPOS"/>
    <property type="match status" value="1"/>
</dbReference>
<dbReference type="SMART" id="SM00862">
    <property type="entry name" value="Trans_reg_C"/>
    <property type="match status" value="1"/>
</dbReference>
<evidence type="ECO:0000256" key="2">
    <source>
        <dbReference type="ARBA" id="ARBA00022490"/>
    </source>
</evidence>
<evidence type="ECO:0000256" key="10">
    <source>
        <dbReference type="ARBA" id="ARBA00037471"/>
    </source>
</evidence>
<evidence type="ECO:0000256" key="11">
    <source>
        <dbReference type="ARBA" id="ARBA00039976"/>
    </source>
</evidence>
<dbReference type="EMBL" id="CP001615">
    <property type="protein sequence ID" value="ACQ71091.1"/>
    <property type="molecule type" value="Genomic_DNA"/>
</dbReference>
<keyword evidence="8" id="KW-0010">Activator</keyword>
<organism evidence="16 17">
    <name type="scientific">Exiguobacterium sp. (strain ATCC BAA-1283 / AT1b)</name>
    <dbReference type="NCBI Taxonomy" id="360911"/>
    <lineage>
        <taxon>Bacteria</taxon>
        <taxon>Bacillati</taxon>
        <taxon>Bacillota</taxon>
        <taxon>Bacilli</taxon>
        <taxon>Bacillales</taxon>
        <taxon>Bacillales Family XII. Incertae Sedis</taxon>
        <taxon>Exiguobacterium</taxon>
    </lineage>
</organism>
<evidence type="ECO:0000259" key="15">
    <source>
        <dbReference type="PROSITE" id="PS51755"/>
    </source>
</evidence>
<evidence type="ECO:0000256" key="1">
    <source>
        <dbReference type="ARBA" id="ARBA00004496"/>
    </source>
</evidence>
<dbReference type="InterPro" id="IPR036388">
    <property type="entry name" value="WH-like_DNA-bd_sf"/>
</dbReference>
<dbReference type="KEGG" id="eat:EAT1b_2168"/>
<keyword evidence="5" id="KW-0805">Transcription regulation</keyword>
<sequence length="224" mass="25914">MVTILLAEDDETLGGLLVDYLTVAGYRVLHAKDGEEALDWLDREPIDLLITDVMMPRLDGRELTGQLRDAGYTLPVLMLTVLDAMNDKKRGFHAGADDYVVKPIDLEELELRIEALLRRARIHHSHQIQLNDCVLDETTMTLETTSETIELPRKEFELLYFLATHLNQVFTRQQLLDRIWGYETESETRTVDVHINRLRARLKPIDAFQISTVWGLGYRLELKR</sequence>
<protein>
    <recommendedName>
        <fullName evidence="11">Heme response regulator HssR</fullName>
    </recommendedName>
</protein>
<feature type="modified residue" description="4-aspartylphosphate" evidence="12">
    <location>
        <position position="52"/>
    </location>
</feature>
<dbReference type="AlphaFoldDB" id="C4L1Q9"/>
<evidence type="ECO:0000313" key="17">
    <source>
        <dbReference type="Proteomes" id="UP000000716"/>
    </source>
</evidence>
<feature type="domain" description="OmpR/PhoB-type" evidence="15">
    <location>
        <begin position="125"/>
        <end position="222"/>
    </location>
</feature>
<evidence type="ECO:0000256" key="4">
    <source>
        <dbReference type="ARBA" id="ARBA00023012"/>
    </source>
</evidence>
<keyword evidence="3 12" id="KW-0597">Phosphoprotein</keyword>
<evidence type="ECO:0000313" key="16">
    <source>
        <dbReference type="EMBL" id="ACQ71091.1"/>
    </source>
</evidence>
<dbReference type="SMART" id="SM00448">
    <property type="entry name" value="REC"/>
    <property type="match status" value="1"/>
</dbReference>